<keyword evidence="3" id="KW-1185">Reference proteome</keyword>
<sequence length="32" mass="3638">MHYFFIGAVSLFVIGLFIVGAVMDKDDMRDDD</sequence>
<dbReference type="KEGG" id="sua:Saut_0732"/>
<dbReference type="Proteomes" id="UP000007803">
    <property type="component" value="Chromosome"/>
</dbReference>
<reference evidence="3" key="1">
    <citation type="journal article" date="2010" name="Stand. Genomic Sci.">
        <title>Complete genome sequence of Sulfurimonas autotrophica type strain (OK10).</title>
        <authorList>
            <person name="Sikorski J."/>
            <person name="Munk C."/>
            <person name="Lapidus A."/>
            <person name="Djao O."/>
            <person name="Lucas S."/>
            <person name="Glavina Del Rio T."/>
            <person name="Nolan M."/>
            <person name="Tice H."/>
            <person name="Han C."/>
            <person name="Cheng J."/>
            <person name="Tapia R."/>
            <person name="Goodwin L."/>
            <person name="Pitluck S."/>
            <person name="Liolios K."/>
            <person name="Ivanova N."/>
            <person name="Mavromatis K."/>
            <person name="Mikhailova N."/>
            <person name="Pati A."/>
            <person name="Sims D."/>
            <person name="Meincke L."/>
            <person name="Brettin T."/>
            <person name="Detter J."/>
            <person name="Chen A."/>
            <person name="Palaniappan K."/>
            <person name="Land M."/>
            <person name="Hauser L."/>
            <person name="Chang Y."/>
            <person name="Jeffries C."/>
            <person name="Rohde M."/>
            <person name="Lang E."/>
            <person name="Spring S."/>
            <person name="Goker M."/>
            <person name="Woyke T."/>
            <person name="Bristow J."/>
            <person name="Eisen J."/>
            <person name="Markowitz V."/>
            <person name="Hugenholtz P."/>
            <person name="Kyrpides N."/>
            <person name="Klenk H."/>
        </authorList>
    </citation>
    <scope>NUCLEOTIDE SEQUENCE [LARGE SCALE GENOMIC DNA]</scope>
    <source>
        <strain evidence="3">ATCC BAA-671 / DSM 16294 / JCM 11897 / OK10</strain>
    </source>
</reference>
<keyword evidence="1" id="KW-0812">Transmembrane</keyword>
<name>E0UQH9_SULAO</name>
<keyword evidence="1" id="KW-1133">Transmembrane helix</keyword>
<keyword evidence="1" id="KW-0472">Membrane</keyword>
<proteinExistence type="predicted"/>
<evidence type="ECO:0000313" key="3">
    <source>
        <dbReference type="Proteomes" id="UP000007803"/>
    </source>
</evidence>
<dbReference type="AlphaFoldDB" id="E0UQH9"/>
<evidence type="ECO:0000256" key="1">
    <source>
        <dbReference type="SAM" id="Phobius"/>
    </source>
</evidence>
<dbReference type="EMBL" id="CP002205">
    <property type="protein sequence ID" value="ADN08781.1"/>
    <property type="molecule type" value="Genomic_DNA"/>
</dbReference>
<accession>E0UQH9</accession>
<organism evidence="2 3">
    <name type="scientific">Sulfurimonas autotrophica (strain ATCC BAA-671 / DSM 16294 / JCM 11897 / OK10)</name>
    <dbReference type="NCBI Taxonomy" id="563040"/>
    <lineage>
        <taxon>Bacteria</taxon>
        <taxon>Pseudomonadati</taxon>
        <taxon>Campylobacterota</taxon>
        <taxon>Epsilonproteobacteria</taxon>
        <taxon>Campylobacterales</taxon>
        <taxon>Sulfurimonadaceae</taxon>
        <taxon>Sulfurimonas</taxon>
    </lineage>
</organism>
<evidence type="ECO:0000313" key="2">
    <source>
        <dbReference type="EMBL" id="ADN08781.1"/>
    </source>
</evidence>
<dbReference type="HOGENOM" id="CLU_3391752_0_0_7"/>
<gene>
    <name evidence="2" type="ordered locus">Saut_0732</name>
</gene>
<feature type="transmembrane region" description="Helical" evidence="1">
    <location>
        <begin position="6"/>
        <end position="23"/>
    </location>
</feature>
<protein>
    <submittedName>
        <fullName evidence="2">Uncharacterized protein</fullName>
    </submittedName>
</protein>
<dbReference type="STRING" id="563040.Saut_0732"/>